<dbReference type="InterPro" id="IPR042097">
    <property type="entry name" value="Aminopeptidase_N-like_N_sf"/>
</dbReference>
<evidence type="ECO:0000256" key="8">
    <source>
        <dbReference type="ARBA" id="ARBA00022723"/>
    </source>
</evidence>
<keyword evidence="7" id="KW-0645">Protease</keyword>
<evidence type="ECO:0000256" key="6">
    <source>
        <dbReference type="ARBA" id="ARBA00022438"/>
    </source>
</evidence>
<dbReference type="Pfam" id="PF13646">
    <property type="entry name" value="HEAT_2"/>
    <property type="match status" value="2"/>
</dbReference>
<evidence type="ECO:0000313" key="17">
    <source>
        <dbReference type="Proteomes" id="UP001155241"/>
    </source>
</evidence>
<dbReference type="SMART" id="SM00567">
    <property type="entry name" value="EZ_HEAT"/>
    <property type="match status" value="4"/>
</dbReference>
<keyword evidence="9" id="KW-0378">Hydrolase</keyword>
<dbReference type="GO" id="GO:0006508">
    <property type="term" value="P:proteolysis"/>
    <property type="evidence" value="ECO:0007669"/>
    <property type="project" value="UniProtKB-KW"/>
</dbReference>
<dbReference type="SUPFAM" id="SSF63737">
    <property type="entry name" value="Leukotriene A4 hydrolase N-terminal domain"/>
    <property type="match status" value="1"/>
</dbReference>
<keyword evidence="17" id="KW-1185">Reference proteome</keyword>
<dbReference type="GO" id="GO:0005737">
    <property type="term" value="C:cytoplasm"/>
    <property type="evidence" value="ECO:0007669"/>
    <property type="project" value="TreeGrafter"/>
</dbReference>
<accession>A0A9X2F9X0</accession>
<keyword evidence="10" id="KW-0862">Zinc</keyword>
<dbReference type="PANTHER" id="PTHR11533">
    <property type="entry name" value="PROTEASE M1 ZINC METALLOPROTEASE"/>
    <property type="match status" value="1"/>
</dbReference>
<evidence type="ECO:0000256" key="1">
    <source>
        <dbReference type="ARBA" id="ARBA00000098"/>
    </source>
</evidence>
<evidence type="ECO:0000256" key="9">
    <source>
        <dbReference type="ARBA" id="ARBA00022801"/>
    </source>
</evidence>
<feature type="domain" description="Aminopeptidase N-like N-terminal" evidence="15">
    <location>
        <begin position="66"/>
        <end position="236"/>
    </location>
</feature>
<feature type="compositionally biased region" description="Polar residues" evidence="12">
    <location>
        <begin position="874"/>
        <end position="890"/>
    </location>
</feature>
<evidence type="ECO:0000256" key="12">
    <source>
        <dbReference type="SAM" id="MobiDB-lite"/>
    </source>
</evidence>
<dbReference type="GO" id="GO:0016020">
    <property type="term" value="C:membrane"/>
    <property type="evidence" value="ECO:0007669"/>
    <property type="project" value="TreeGrafter"/>
</dbReference>
<comment type="similarity">
    <text evidence="3">Belongs to the peptidase M1 family.</text>
</comment>
<dbReference type="PRINTS" id="PR00756">
    <property type="entry name" value="ALADIPTASE"/>
</dbReference>
<dbReference type="InterPro" id="IPR011989">
    <property type="entry name" value="ARM-like"/>
</dbReference>
<dbReference type="EMBL" id="JAMXLR010000051">
    <property type="protein sequence ID" value="MCO6044985.1"/>
    <property type="molecule type" value="Genomic_DNA"/>
</dbReference>
<dbReference type="EC" id="3.4.11.2" evidence="4"/>
<gene>
    <name evidence="16" type="ORF">NG895_13830</name>
</gene>
<dbReference type="InterPro" id="IPR014782">
    <property type="entry name" value="Peptidase_M1_dom"/>
</dbReference>
<sequence length="890" mass="99861">MRIRSTIALLAFLLFSAPLALAIDENICRYCGRDHAAEAAAAAAASTDGTGRKYAPDRLVDVLNIKIDVVPDFEKRTVSGTTTLTFAPISKPVEELTLDAEKLDIEKVESSAPLADYVVTDHHLVLLFAEPLKVGAKTEVAITYSAEPKKGLYFRTPELGYPEEDTHIWTQGQTHEAPHWFPCFDYPNERSTTEVICTVPQGMKVVSNGKIVSDETTGDDMHRVHWVQDKPHASYLVALVAGKFEKLEDQHKDVKLGFYTQPTLAEHAPNAFLDTRTIMAFYEEEIGIPFPWDKYDQATIRDFNSGGMENTTITTLYHGTIWAKETENIYSSRNLDAHEMAHQWFGDYVTCEDWAHLWLNEGFATYYTHLYNEHKLGRDELLYGLYRDATGRVLPASDDPRPIVFRGYDNAWEQFDFRAYPKGSWVLHMLRSQLGVDLYRAGIKHYLETNGQSSVVTSDLMAALEEVSGRELDQFFDQWVYGAGSPKLKVSYKWLPKEKLARVTVEQTHKVDDNTGLFQIPTKLRFVIDGHPVDHEIEIEDKKHEFYVPLAAQPEVVRFDPEYSVLAEVDFDKPQNMLEKQIVLEGDMMGRLLAAKALAKDDSQKSVGLLKEALNSDEFYGVRITAANSLQDIGTDEAYDALTASLDQSDARVRQEVVEQVGKFYRPESLELLQGVVANEANPAIVATAIRSLSKYPADDVRNLIVESMDRDSFNNRIAAAAIQSLGQTGDVQLRGKVLSKLKADRQEFTDRDYASALETLAKLWKDADDKEPVRVMLVECLRDPARRVRVGAIEGLGALGDPQAIPALQTFADREGNGRDQTAAKDAVKKLTEDAPFVPREVRELRRLVSELKKEQASLQKEVDTLKAKTEAKQNTPTAEVSTKAGSDQ</sequence>
<name>A0A9X2F9X0_9BACT</name>
<feature type="signal peptide" evidence="13">
    <location>
        <begin position="1"/>
        <end position="22"/>
    </location>
</feature>
<evidence type="ECO:0000259" key="15">
    <source>
        <dbReference type="Pfam" id="PF17900"/>
    </source>
</evidence>
<evidence type="ECO:0000256" key="2">
    <source>
        <dbReference type="ARBA" id="ARBA00001947"/>
    </source>
</evidence>
<dbReference type="GO" id="GO:0070006">
    <property type="term" value="F:metalloaminopeptidase activity"/>
    <property type="evidence" value="ECO:0007669"/>
    <property type="project" value="TreeGrafter"/>
</dbReference>
<dbReference type="CDD" id="cd09603">
    <property type="entry name" value="M1_APN_like"/>
    <property type="match status" value="1"/>
</dbReference>
<dbReference type="Gene3D" id="1.10.390.10">
    <property type="entry name" value="Neutral Protease Domain 2"/>
    <property type="match status" value="1"/>
</dbReference>
<dbReference type="GO" id="GO:0043171">
    <property type="term" value="P:peptide catabolic process"/>
    <property type="evidence" value="ECO:0007669"/>
    <property type="project" value="TreeGrafter"/>
</dbReference>
<comment type="cofactor">
    <cofactor evidence="2">
        <name>Zn(2+)</name>
        <dbReference type="ChEBI" id="CHEBI:29105"/>
    </cofactor>
</comment>
<keyword evidence="11" id="KW-0482">Metalloprotease</keyword>
<evidence type="ECO:0000256" key="7">
    <source>
        <dbReference type="ARBA" id="ARBA00022670"/>
    </source>
</evidence>
<dbReference type="GO" id="GO:0008270">
    <property type="term" value="F:zinc ion binding"/>
    <property type="evidence" value="ECO:0007669"/>
    <property type="project" value="InterPro"/>
</dbReference>
<evidence type="ECO:0000256" key="10">
    <source>
        <dbReference type="ARBA" id="ARBA00022833"/>
    </source>
</evidence>
<dbReference type="SUPFAM" id="SSF55486">
    <property type="entry name" value="Metalloproteases ('zincins'), catalytic domain"/>
    <property type="match status" value="1"/>
</dbReference>
<comment type="catalytic activity">
    <reaction evidence="1">
        <text>Release of an N-terminal amino acid, Xaa-|-Yaa- from a peptide, amide or arylamide. Xaa is preferably Ala, but may be most amino acids including Pro (slow action). When a terminal hydrophobic residue is followed by a prolyl residue, the two may be released as an intact Xaa-Pro dipeptide.</text>
        <dbReference type="EC" id="3.4.11.2"/>
    </reaction>
</comment>
<feature type="region of interest" description="Disordered" evidence="12">
    <location>
        <begin position="860"/>
        <end position="890"/>
    </location>
</feature>
<comment type="caution">
    <text evidence="16">The sequence shown here is derived from an EMBL/GenBank/DDBJ whole genome shotgun (WGS) entry which is preliminary data.</text>
</comment>
<protein>
    <recommendedName>
        <fullName evidence="5">Aminopeptidase N</fullName>
        <ecNumber evidence="4">3.4.11.2</ecNumber>
    </recommendedName>
</protein>
<dbReference type="InterPro" id="IPR050344">
    <property type="entry name" value="Peptidase_M1_aminopeptidases"/>
</dbReference>
<evidence type="ECO:0000256" key="13">
    <source>
        <dbReference type="SAM" id="SignalP"/>
    </source>
</evidence>
<organism evidence="16 17">
    <name type="scientific">Aeoliella straminimaris</name>
    <dbReference type="NCBI Taxonomy" id="2954799"/>
    <lineage>
        <taxon>Bacteria</taxon>
        <taxon>Pseudomonadati</taxon>
        <taxon>Planctomycetota</taxon>
        <taxon>Planctomycetia</taxon>
        <taxon>Pirellulales</taxon>
        <taxon>Lacipirellulaceae</taxon>
        <taxon>Aeoliella</taxon>
    </lineage>
</organism>
<evidence type="ECO:0000313" key="16">
    <source>
        <dbReference type="EMBL" id="MCO6044985.1"/>
    </source>
</evidence>
<dbReference type="InterPro" id="IPR045357">
    <property type="entry name" value="Aminopeptidase_N-like_N"/>
</dbReference>
<keyword evidence="6" id="KW-0031">Aminopeptidase</keyword>
<feature type="domain" description="Peptidase M1 membrane alanine aminopeptidase" evidence="14">
    <location>
        <begin position="275"/>
        <end position="479"/>
    </location>
</feature>
<feature type="compositionally biased region" description="Basic and acidic residues" evidence="12">
    <location>
        <begin position="860"/>
        <end position="873"/>
    </location>
</feature>
<reference evidence="16" key="1">
    <citation type="submission" date="2022-06" db="EMBL/GenBank/DDBJ databases">
        <title>Aeoliella straminimaris, a novel planctomycete from sediments.</title>
        <authorList>
            <person name="Vitorino I.R."/>
            <person name="Lage O.M."/>
        </authorList>
    </citation>
    <scope>NUCLEOTIDE SEQUENCE</scope>
    <source>
        <strain evidence="16">ICT_H6.2</strain>
    </source>
</reference>
<proteinExistence type="inferred from homology"/>
<dbReference type="InterPro" id="IPR001930">
    <property type="entry name" value="Peptidase_M1"/>
</dbReference>
<evidence type="ECO:0000256" key="11">
    <source>
        <dbReference type="ARBA" id="ARBA00023049"/>
    </source>
</evidence>
<evidence type="ECO:0000256" key="4">
    <source>
        <dbReference type="ARBA" id="ARBA00012564"/>
    </source>
</evidence>
<dbReference type="InterPro" id="IPR004155">
    <property type="entry name" value="PBS_lyase_HEAT"/>
</dbReference>
<dbReference type="RefSeq" id="WP_252853098.1">
    <property type="nucleotide sequence ID" value="NZ_JAMXLR010000051.1"/>
</dbReference>
<dbReference type="PANTHER" id="PTHR11533:SF174">
    <property type="entry name" value="PUROMYCIN-SENSITIVE AMINOPEPTIDASE-RELATED"/>
    <property type="match status" value="1"/>
</dbReference>
<dbReference type="Gene3D" id="1.25.10.10">
    <property type="entry name" value="Leucine-rich Repeat Variant"/>
    <property type="match status" value="2"/>
</dbReference>
<dbReference type="GO" id="GO:0005615">
    <property type="term" value="C:extracellular space"/>
    <property type="evidence" value="ECO:0007669"/>
    <property type="project" value="TreeGrafter"/>
</dbReference>
<dbReference type="SUPFAM" id="SSF48371">
    <property type="entry name" value="ARM repeat"/>
    <property type="match status" value="1"/>
</dbReference>
<dbReference type="Proteomes" id="UP001155241">
    <property type="component" value="Unassembled WGS sequence"/>
</dbReference>
<evidence type="ECO:0000256" key="3">
    <source>
        <dbReference type="ARBA" id="ARBA00010136"/>
    </source>
</evidence>
<dbReference type="GO" id="GO:0016285">
    <property type="term" value="F:alanyl aminopeptidase activity"/>
    <property type="evidence" value="ECO:0007669"/>
    <property type="project" value="UniProtKB-EC"/>
</dbReference>
<dbReference type="InterPro" id="IPR027268">
    <property type="entry name" value="Peptidase_M4/M1_CTD_sf"/>
</dbReference>
<keyword evidence="8" id="KW-0479">Metal-binding</keyword>
<feature type="chain" id="PRO_5040742263" description="Aminopeptidase N" evidence="13">
    <location>
        <begin position="23"/>
        <end position="890"/>
    </location>
</feature>
<dbReference type="AlphaFoldDB" id="A0A9X2F9X0"/>
<dbReference type="Pfam" id="PF01433">
    <property type="entry name" value="Peptidase_M1"/>
    <property type="match status" value="1"/>
</dbReference>
<dbReference type="Gene3D" id="2.60.40.1730">
    <property type="entry name" value="tricorn interacting facor f3 domain"/>
    <property type="match status" value="1"/>
</dbReference>
<evidence type="ECO:0000256" key="5">
    <source>
        <dbReference type="ARBA" id="ARBA00015611"/>
    </source>
</evidence>
<keyword evidence="13" id="KW-0732">Signal</keyword>
<dbReference type="InterPro" id="IPR016024">
    <property type="entry name" value="ARM-type_fold"/>
</dbReference>
<dbReference type="GO" id="GO:0042277">
    <property type="term" value="F:peptide binding"/>
    <property type="evidence" value="ECO:0007669"/>
    <property type="project" value="TreeGrafter"/>
</dbReference>
<evidence type="ECO:0000259" key="14">
    <source>
        <dbReference type="Pfam" id="PF01433"/>
    </source>
</evidence>
<dbReference type="Pfam" id="PF17900">
    <property type="entry name" value="Peptidase_M1_N"/>
    <property type="match status" value="1"/>
</dbReference>